<keyword evidence="3" id="KW-1185">Reference proteome</keyword>
<feature type="region of interest" description="Disordered" evidence="1">
    <location>
        <begin position="270"/>
        <end position="289"/>
    </location>
</feature>
<dbReference type="Proteomes" id="UP000734854">
    <property type="component" value="Unassembled WGS sequence"/>
</dbReference>
<protein>
    <recommendedName>
        <fullName evidence="4">DUF4283 domain-containing protein</fullName>
    </recommendedName>
</protein>
<evidence type="ECO:0000256" key="1">
    <source>
        <dbReference type="SAM" id="MobiDB-lite"/>
    </source>
</evidence>
<dbReference type="AlphaFoldDB" id="A0A8J5FY53"/>
<sequence>MSPRAAKKSLDQVGEEFKRATTYNNKPALFYMEEEVPSMSNAFHFALIGKFLGGVPMRIFKWSLKFSYEAESSVVPVWIQFPDLPIYMFCKKGLFAAANIVGRPMKVDEATTDGSRLIMARVCVEIDLLKQRLKISRLVLERTGDYKRDLKENKHLVGIPKRGEEAHRGESEILENVEENVPDLHNLDIIDRGEDLIVNQKLVHEEVGGHFSYGTKASRGKDVAGDEISKQSRSSSEEEENVGGLDISKSFVEMEDLDLDLDNLVIKKGSSSLKDESGGGADRQGQLGI</sequence>
<evidence type="ECO:0008006" key="4">
    <source>
        <dbReference type="Google" id="ProtNLM"/>
    </source>
</evidence>
<feature type="compositionally biased region" description="Gly residues" evidence="1">
    <location>
        <begin position="278"/>
        <end position="289"/>
    </location>
</feature>
<dbReference type="PANTHER" id="PTHR31286:SF179">
    <property type="entry name" value="RNASE H TYPE-1 DOMAIN-CONTAINING PROTEIN"/>
    <property type="match status" value="1"/>
</dbReference>
<feature type="compositionally biased region" description="Basic and acidic residues" evidence="1">
    <location>
        <begin position="219"/>
        <end position="230"/>
    </location>
</feature>
<feature type="region of interest" description="Disordered" evidence="1">
    <location>
        <begin position="214"/>
        <end position="247"/>
    </location>
</feature>
<accession>A0A8J5FY53</accession>
<dbReference type="PANTHER" id="PTHR31286">
    <property type="entry name" value="GLYCINE-RICH CELL WALL STRUCTURAL PROTEIN 1.8-LIKE"/>
    <property type="match status" value="1"/>
</dbReference>
<gene>
    <name evidence="2" type="ORF">ZIOFF_056577</name>
</gene>
<comment type="caution">
    <text evidence="2">The sequence shown here is derived from an EMBL/GenBank/DDBJ whole genome shotgun (WGS) entry which is preliminary data.</text>
</comment>
<organism evidence="2 3">
    <name type="scientific">Zingiber officinale</name>
    <name type="common">Ginger</name>
    <name type="synonym">Amomum zingiber</name>
    <dbReference type="NCBI Taxonomy" id="94328"/>
    <lineage>
        <taxon>Eukaryota</taxon>
        <taxon>Viridiplantae</taxon>
        <taxon>Streptophyta</taxon>
        <taxon>Embryophyta</taxon>
        <taxon>Tracheophyta</taxon>
        <taxon>Spermatophyta</taxon>
        <taxon>Magnoliopsida</taxon>
        <taxon>Liliopsida</taxon>
        <taxon>Zingiberales</taxon>
        <taxon>Zingiberaceae</taxon>
        <taxon>Zingiber</taxon>
    </lineage>
</organism>
<evidence type="ECO:0000313" key="3">
    <source>
        <dbReference type="Proteomes" id="UP000734854"/>
    </source>
</evidence>
<dbReference type="InterPro" id="IPR040256">
    <property type="entry name" value="At4g02000-like"/>
</dbReference>
<evidence type="ECO:0000313" key="2">
    <source>
        <dbReference type="EMBL" id="KAG6487841.1"/>
    </source>
</evidence>
<reference evidence="2 3" key="1">
    <citation type="submission" date="2020-08" db="EMBL/GenBank/DDBJ databases">
        <title>Plant Genome Project.</title>
        <authorList>
            <person name="Zhang R.-G."/>
        </authorList>
    </citation>
    <scope>NUCLEOTIDE SEQUENCE [LARGE SCALE GENOMIC DNA]</scope>
    <source>
        <tissue evidence="2">Rhizome</tissue>
    </source>
</reference>
<name>A0A8J5FY53_ZINOF</name>
<dbReference type="EMBL" id="JACMSC010000015">
    <property type="protein sequence ID" value="KAG6487841.1"/>
    <property type="molecule type" value="Genomic_DNA"/>
</dbReference>
<proteinExistence type="predicted"/>